<sequence length="319" mass="35114">MIKSSSNESADFDSSLTPFRAVSTVEAAQVVSAFISEVVNMTPIHVMEESIAVNVDQKDPIHLSESGEDFNLNSLSPFESGNEMDFSDLLVASPMPFIKRHELGGSFSELIWSPMGLRLQENSIALADNDISLPGSDFINPAELSFPDKISTDESSIPLPPAAEAILSCVPPRCTESPPLGHNLNNILLPLQTLSQPAQHNEPSLCSSIKKKRGRPPKLKQPAPLTPPRVKKYDLEPSSKPIRNAIAARKNRIRAKERFEKLEADLAGKEGIISRQNKTIEKLQAEILELKATLDRIEQTLNSSRRQNQTSNFGREDGN</sequence>
<feature type="compositionally biased region" description="Polar residues" evidence="1">
    <location>
        <begin position="300"/>
        <end position="313"/>
    </location>
</feature>
<reference evidence="3 4" key="1">
    <citation type="submission" date="2015-12" db="EMBL/GenBank/DDBJ databases">
        <title>The genome of Folsomia candida.</title>
        <authorList>
            <person name="Faddeeva A."/>
            <person name="Derks M.F."/>
            <person name="Anvar Y."/>
            <person name="Smit S."/>
            <person name="Van Straalen N."/>
            <person name="Roelofs D."/>
        </authorList>
    </citation>
    <scope>NUCLEOTIDE SEQUENCE [LARGE SCALE GENOMIC DNA]</scope>
    <source>
        <strain evidence="3 4">VU population</strain>
        <tissue evidence="3">Whole body</tissue>
    </source>
</reference>
<gene>
    <name evidence="3" type="ORF">Fcan01_15483</name>
</gene>
<dbReference type="PROSITE" id="PS00036">
    <property type="entry name" value="BZIP_BASIC"/>
    <property type="match status" value="1"/>
</dbReference>
<protein>
    <recommendedName>
        <fullName evidence="2">BZIP domain-containing protein</fullName>
    </recommendedName>
</protein>
<comment type="caution">
    <text evidence="3">The sequence shown here is derived from an EMBL/GenBank/DDBJ whole genome shotgun (WGS) entry which is preliminary data.</text>
</comment>
<dbReference type="CDD" id="cd14686">
    <property type="entry name" value="bZIP"/>
    <property type="match status" value="1"/>
</dbReference>
<feature type="compositionally biased region" description="Polar residues" evidence="1">
    <location>
        <begin position="198"/>
        <end position="207"/>
    </location>
</feature>
<evidence type="ECO:0000259" key="2">
    <source>
        <dbReference type="PROSITE" id="PS00036"/>
    </source>
</evidence>
<feature type="compositionally biased region" description="Basic residues" evidence="1">
    <location>
        <begin position="209"/>
        <end position="218"/>
    </location>
</feature>
<keyword evidence="4" id="KW-1185">Reference proteome</keyword>
<dbReference type="InterPro" id="IPR004827">
    <property type="entry name" value="bZIP"/>
</dbReference>
<accession>A0A226DW86</accession>
<feature type="region of interest" description="Disordered" evidence="1">
    <location>
        <begin position="300"/>
        <end position="319"/>
    </location>
</feature>
<name>A0A226DW86_FOLCA</name>
<feature type="domain" description="BZIP" evidence="2">
    <location>
        <begin position="240"/>
        <end position="254"/>
    </location>
</feature>
<dbReference type="Proteomes" id="UP000198287">
    <property type="component" value="Unassembled WGS sequence"/>
</dbReference>
<evidence type="ECO:0000313" key="3">
    <source>
        <dbReference type="EMBL" id="OXA49479.1"/>
    </source>
</evidence>
<evidence type="ECO:0000256" key="1">
    <source>
        <dbReference type="SAM" id="MobiDB-lite"/>
    </source>
</evidence>
<dbReference type="GO" id="GO:0003700">
    <property type="term" value="F:DNA-binding transcription factor activity"/>
    <property type="evidence" value="ECO:0007669"/>
    <property type="project" value="InterPro"/>
</dbReference>
<proteinExistence type="predicted"/>
<dbReference type="EMBL" id="LNIX01000010">
    <property type="protein sequence ID" value="OXA49479.1"/>
    <property type="molecule type" value="Genomic_DNA"/>
</dbReference>
<feature type="region of interest" description="Disordered" evidence="1">
    <location>
        <begin position="198"/>
        <end position="237"/>
    </location>
</feature>
<evidence type="ECO:0000313" key="4">
    <source>
        <dbReference type="Proteomes" id="UP000198287"/>
    </source>
</evidence>
<dbReference type="Gene3D" id="1.20.5.170">
    <property type="match status" value="1"/>
</dbReference>
<organism evidence="3 4">
    <name type="scientific">Folsomia candida</name>
    <name type="common">Springtail</name>
    <dbReference type="NCBI Taxonomy" id="158441"/>
    <lineage>
        <taxon>Eukaryota</taxon>
        <taxon>Metazoa</taxon>
        <taxon>Ecdysozoa</taxon>
        <taxon>Arthropoda</taxon>
        <taxon>Hexapoda</taxon>
        <taxon>Collembola</taxon>
        <taxon>Entomobryomorpha</taxon>
        <taxon>Isotomoidea</taxon>
        <taxon>Isotomidae</taxon>
        <taxon>Proisotominae</taxon>
        <taxon>Folsomia</taxon>
    </lineage>
</organism>
<dbReference type="AlphaFoldDB" id="A0A226DW86"/>